<organism evidence="1 2">
    <name type="scientific">Macrophomina phaseolina</name>
    <dbReference type="NCBI Taxonomy" id="35725"/>
    <lineage>
        <taxon>Eukaryota</taxon>
        <taxon>Fungi</taxon>
        <taxon>Dikarya</taxon>
        <taxon>Ascomycota</taxon>
        <taxon>Pezizomycotina</taxon>
        <taxon>Dothideomycetes</taxon>
        <taxon>Dothideomycetes incertae sedis</taxon>
        <taxon>Botryosphaeriales</taxon>
        <taxon>Botryosphaeriaceae</taxon>
        <taxon>Macrophomina</taxon>
    </lineage>
</organism>
<gene>
    <name evidence="1" type="ORF">B0J12DRAFT_5303</name>
</gene>
<dbReference type="EMBL" id="JAGTJR010000001">
    <property type="protein sequence ID" value="KAH7064630.1"/>
    <property type="molecule type" value="Genomic_DNA"/>
</dbReference>
<accession>A0ABQ8GWS8</accession>
<name>A0ABQ8GWS8_9PEZI</name>
<sequence>MDNDDDKAELRPSLTCAIPLAGPILPHARQTSLRPRRHPRLTMTLSQEVRTFAPAFRPPAARAQHHQPASPAVRSLFPRAAARVTAHCTVCTTRLSLRPISLPRIPLRIPPVLQGPIPFWLLRDDDPPPCLPYIDQRRNRPTADSHENYTGGRVSEQISHDHIAARGGQKGHARPRPELRPPPSRLVLIGLMSSGLAGPKCLLRVRRQGVACQLSV</sequence>
<protein>
    <submittedName>
        <fullName evidence="1">Uncharacterized protein</fullName>
    </submittedName>
</protein>
<keyword evidence="2" id="KW-1185">Reference proteome</keyword>
<comment type="caution">
    <text evidence="1">The sequence shown here is derived from an EMBL/GenBank/DDBJ whole genome shotgun (WGS) entry which is preliminary data.</text>
</comment>
<reference evidence="1 2" key="1">
    <citation type="journal article" date="2021" name="Nat. Commun.">
        <title>Genetic determinants of endophytism in the Arabidopsis root mycobiome.</title>
        <authorList>
            <person name="Mesny F."/>
            <person name="Miyauchi S."/>
            <person name="Thiergart T."/>
            <person name="Pickel B."/>
            <person name="Atanasova L."/>
            <person name="Karlsson M."/>
            <person name="Huettel B."/>
            <person name="Barry K.W."/>
            <person name="Haridas S."/>
            <person name="Chen C."/>
            <person name="Bauer D."/>
            <person name="Andreopoulos W."/>
            <person name="Pangilinan J."/>
            <person name="LaButti K."/>
            <person name="Riley R."/>
            <person name="Lipzen A."/>
            <person name="Clum A."/>
            <person name="Drula E."/>
            <person name="Henrissat B."/>
            <person name="Kohler A."/>
            <person name="Grigoriev I.V."/>
            <person name="Martin F.M."/>
            <person name="Hacquard S."/>
        </authorList>
    </citation>
    <scope>NUCLEOTIDE SEQUENCE [LARGE SCALE GENOMIC DNA]</scope>
    <source>
        <strain evidence="1 2">MPI-SDFR-AT-0080</strain>
    </source>
</reference>
<dbReference type="Proteomes" id="UP000774617">
    <property type="component" value="Unassembled WGS sequence"/>
</dbReference>
<evidence type="ECO:0000313" key="2">
    <source>
        <dbReference type="Proteomes" id="UP000774617"/>
    </source>
</evidence>
<proteinExistence type="predicted"/>
<evidence type="ECO:0000313" key="1">
    <source>
        <dbReference type="EMBL" id="KAH7064630.1"/>
    </source>
</evidence>